<evidence type="ECO:0000256" key="4">
    <source>
        <dbReference type="ARBA" id="ARBA00023172"/>
    </source>
</evidence>
<sequence length="338" mass="37463">MAAKKGGMRTVGEVLLWWLARVEGNRATSDSYKRSTRSMVKKNIMPALGRVSIAKLDRRLLDDKLVWPMAQDGKKAGTQQKAFQALRQAFLLAEETGRINSNPMAALTFKSFHRGAIGSKPASLSRIDLPGLVQQLSENFNSDPVNGLLPLLMLAHGTRIGETLQAQWSHISLVERVWVLPELNCKSRRQHILPLTPQVLALLARYRQALPDARAQIDWVFPVRGGARLSPTSASAMFRSVSGGKWSSHDLRKLMRDCLADLGVDFFIGERLINHSLGKVSETYLTRDVMERCREALERWHSRLDECGFSLAHGLDMAVAASSQITETPEPAGTAANS</sequence>
<dbReference type="Gene3D" id="1.10.150.130">
    <property type="match status" value="1"/>
</dbReference>
<comment type="similarity">
    <text evidence="1">Belongs to the 'phage' integrase family.</text>
</comment>
<proteinExistence type="inferred from homology"/>
<dbReference type="InterPro" id="IPR013762">
    <property type="entry name" value="Integrase-like_cat_sf"/>
</dbReference>
<dbReference type="GO" id="GO:0015074">
    <property type="term" value="P:DNA integration"/>
    <property type="evidence" value="ECO:0007669"/>
    <property type="project" value="UniProtKB-KW"/>
</dbReference>
<dbReference type="InterPro" id="IPR044068">
    <property type="entry name" value="CB"/>
</dbReference>
<dbReference type="RefSeq" id="WP_160344468.1">
    <property type="nucleotide sequence ID" value="NZ_WKJZ01000001.1"/>
</dbReference>
<protein>
    <submittedName>
        <fullName evidence="8">Tyrosine-type recombinase/integrase</fullName>
    </submittedName>
</protein>
<dbReference type="AlphaFoldDB" id="A0A6I4KXZ3"/>
<dbReference type="PROSITE" id="PS51900">
    <property type="entry name" value="CB"/>
    <property type="match status" value="1"/>
</dbReference>
<dbReference type="PANTHER" id="PTHR30629:SF6">
    <property type="entry name" value="PROPHAGE INTEGRASE INTA-RELATED"/>
    <property type="match status" value="1"/>
</dbReference>
<evidence type="ECO:0000313" key="9">
    <source>
        <dbReference type="Proteomes" id="UP000429555"/>
    </source>
</evidence>
<dbReference type="InterPro" id="IPR010998">
    <property type="entry name" value="Integrase_recombinase_N"/>
</dbReference>
<dbReference type="SUPFAM" id="SSF56349">
    <property type="entry name" value="DNA breaking-rejoining enzymes"/>
    <property type="match status" value="1"/>
</dbReference>
<feature type="domain" description="Core-binding (CB)" evidence="7">
    <location>
        <begin position="9"/>
        <end position="94"/>
    </location>
</feature>
<dbReference type="InterPro" id="IPR002104">
    <property type="entry name" value="Integrase_catalytic"/>
</dbReference>
<dbReference type="PANTHER" id="PTHR30629">
    <property type="entry name" value="PROPHAGE INTEGRASE"/>
    <property type="match status" value="1"/>
</dbReference>
<organism evidence="8 9">
    <name type="scientific">Pseudomonas xionganensis</name>
    <dbReference type="NCBI Taxonomy" id="2654845"/>
    <lineage>
        <taxon>Bacteria</taxon>
        <taxon>Pseudomonadati</taxon>
        <taxon>Pseudomonadota</taxon>
        <taxon>Gammaproteobacteria</taxon>
        <taxon>Pseudomonadales</taxon>
        <taxon>Pseudomonadaceae</taxon>
        <taxon>Pseudomonas</taxon>
    </lineage>
</organism>
<reference evidence="8 9" key="1">
    <citation type="submission" date="2019-11" db="EMBL/GenBank/DDBJ databases">
        <title>Pseudomonas flavidum sp. nov., isolated from Baiyang Lake.</title>
        <authorList>
            <person name="Zhao Y."/>
        </authorList>
    </citation>
    <scope>NUCLEOTIDE SEQUENCE [LARGE SCALE GENOMIC DNA]</scope>
    <source>
        <strain evidence="9">R-22-3 w-18</strain>
    </source>
</reference>
<dbReference type="Proteomes" id="UP000429555">
    <property type="component" value="Unassembled WGS sequence"/>
</dbReference>
<dbReference type="EMBL" id="WKJZ01000001">
    <property type="protein sequence ID" value="MVW75376.1"/>
    <property type="molecule type" value="Genomic_DNA"/>
</dbReference>
<evidence type="ECO:0000256" key="5">
    <source>
        <dbReference type="PROSITE-ProRule" id="PRU01248"/>
    </source>
</evidence>
<dbReference type="CDD" id="cd00801">
    <property type="entry name" value="INT_P4_C"/>
    <property type="match status" value="1"/>
</dbReference>
<dbReference type="GO" id="GO:0006310">
    <property type="term" value="P:DNA recombination"/>
    <property type="evidence" value="ECO:0007669"/>
    <property type="project" value="UniProtKB-KW"/>
</dbReference>
<evidence type="ECO:0000256" key="1">
    <source>
        <dbReference type="ARBA" id="ARBA00008857"/>
    </source>
</evidence>
<accession>A0A6I4KXZ3</accession>
<name>A0A6I4KXZ3_9PSED</name>
<comment type="caution">
    <text evidence="8">The sequence shown here is derived from an EMBL/GenBank/DDBJ whole genome shotgun (WGS) entry which is preliminary data.</text>
</comment>
<dbReference type="InterPro" id="IPR011010">
    <property type="entry name" value="DNA_brk_join_enz"/>
</dbReference>
<keyword evidence="4" id="KW-0233">DNA recombination</keyword>
<evidence type="ECO:0000259" key="6">
    <source>
        <dbReference type="PROSITE" id="PS51898"/>
    </source>
</evidence>
<feature type="domain" description="Tyr recombinase" evidence="6">
    <location>
        <begin position="119"/>
        <end position="298"/>
    </location>
</feature>
<evidence type="ECO:0000256" key="2">
    <source>
        <dbReference type="ARBA" id="ARBA00022908"/>
    </source>
</evidence>
<evidence type="ECO:0000259" key="7">
    <source>
        <dbReference type="PROSITE" id="PS51900"/>
    </source>
</evidence>
<dbReference type="Gene3D" id="1.10.443.10">
    <property type="entry name" value="Intergrase catalytic core"/>
    <property type="match status" value="1"/>
</dbReference>
<dbReference type="Pfam" id="PF00589">
    <property type="entry name" value="Phage_integrase"/>
    <property type="match status" value="1"/>
</dbReference>
<keyword evidence="9" id="KW-1185">Reference proteome</keyword>
<keyword evidence="3 5" id="KW-0238">DNA-binding</keyword>
<gene>
    <name evidence="8" type="ORF">GJV18_08610</name>
</gene>
<dbReference type="InterPro" id="IPR050808">
    <property type="entry name" value="Phage_Integrase"/>
</dbReference>
<dbReference type="GO" id="GO:0003677">
    <property type="term" value="F:DNA binding"/>
    <property type="evidence" value="ECO:0007669"/>
    <property type="project" value="UniProtKB-UniRule"/>
</dbReference>
<evidence type="ECO:0000256" key="3">
    <source>
        <dbReference type="ARBA" id="ARBA00023125"/>
    </source>
</evidence>
<dbReference type="PROSITE" id="PS51898">
    <property type="entry name" value="TYR_RECOMBINASE"/>
    <property type="match status" value="1"/>
</dbReference>
<keyword evidence="2" id="KW-0229">DNA integration</keyword>
<evidence type="ECO:0000313" key="8">
    <source>
        <dbReference type="EMBL" id="MVW75376.1"/>
    </source>
</evidence>